<organism evidence="2 3">
    <name type="scientific">Dictyobacter aurantiacus</name>
    <dbReference type="NCBI Taxonomy" id="1936993"/>
    <lineage>
        <taxon>Bacteria</taxon>
        <taxon>Bacillati</taxon>
        <taxon>Chloroflexota</taxon>
        <taxon>Ktedonobacteria</taxon>
        <taxon>Ktedonobacterales</taxon>
        <taxon>Dictyobacteraceae</taxon>
        <taxon>Dictyobacter</taxon>
    </lineage>
</organism>
<evidence type="ECO:0000313" key="2">
    <source>
        <dbReference type="EMBL" id="GCE09350.1"/>
    </source>
</evidence>
<feature type="region of interest" description="Disordered" evidence="1">
    <location>
        <begin position="30"/>
        <end position="60"/>
    </location>
</feature>
<evidence type="ECO:0000256" key="1">
    <source>
        <dbReference type="SAM" id="MobiDB-lite"/>
    </source>
</evidence>
<comment type="caution">
    <text evidence="2">The sequence shown here is derived from an EMBL/GenBank/DDBJ whole genome shotgun (WGS) entry which is preliminary data.</text>
</comment>
<sequence>MAMVAIFLSYGYFVSLKIVAQLVDEHSSLGRSRVATKPCDTDSNSFKRKELARAKKEGYS</sequence>
<protein>
    <submittedName>
        <fullName evidence="2">Uncharacterized protein</fullName>
    </submittedName>
</protein>
<name>A0A401ZRD8_9CHLR</name>
<accession>A0A401ZRD8</accession>
<dbReference type="AlphaFoldDB" id="A0A401ZRD8"/>
<proteinExistence type="predicted"/>
<dbReference type="EMBL" id="BIFQ01000002">
    <property type="protein sequence ID" value="GCE09350.1"/>
    <property type="molecule type" value="Genomic_DNA"/>
</dbReference>
<feature type="compositionally biased region" description="Basic and acidic residues" evidence="1">
    <location>
        <begin position="45"/>
        <end position="60"/>
    </location>
</feature>
<reference evidence="3" key="1">
    <citation type="submission" date="2018-12" db="EMBL/GenBank/DDBJ databases">
        <title>Tengunoibacter tsumagoiensis gen. nov., sp. nov., Dictyobacter kobayashii sp. nov., D. alpinus sp. nov., and D. joshuensis sp. nov. and description of Dictyobacteraceae fam. nov. within the order Ktedonobacterales isolated from Tengu-no-mugimeshi.</title>
        <authorList>
            <person name="Wang C.M."/>
            <person name="Zheng Y."/>
            <person name="Sakai Y."/>
            <person name="Toyoda A."/>
            <person name="Minakuchi Y."/>
            <person name="Abe K."/>
            <person name="Yokota A."/>
            <person name="Yabe S."/>
        </authorList>
    </citation>
    <scope>NUCLEOTIDE SEQUENCE [LARGE SCALE GENOMIC DNA]</scope>
    <source>
        <strain evidence="3">S-27</strain>
    </source>
</reference>
<evidence type="ECO:0000313" key="3">
    <source>
        <dbReference type="Proteomes" id="UP000287224"/>
    </source>
</evidence>
<dbReference type="Proteomes" id="UP000287224">
    <property type="component" value="Unassembled WGS sequence"/>
</dbReference>
<keyword evidence="3" id="KW-1185">Reference proteome</keyword>
<gene>
    <name evidence="2" type="ORF">KDAU_66790</name>
</gene>